<dbReference type="EMBL" id="BGPR01000434">
    <property type="protein sequence ID" value="GBM19958.1"/>
    <property type="molecule type" value="Genomic_DNA"/>
</dbReference>
<proteinExistence type="predicted"/>
<accession>A0A4Y2DVW7</accession>
<dbReference type="Proteomes" id="UP000499080">
    <property type="component" value="Unassembled WGS sequence"/>
</dbReference>
<organism evidence="1 2">
    <name type="scientific">Araneus ventricosus</name>
    <name type="common">Orbweaver spider</name>
    <name type="synonym">Epeira ventricosa</name>
    <dbReference type="NCBI Taxonomy" id="182803"/>
    <lineage>
        <taxon>Eukaryota</taxon>
        <taxon>Metazoa</taxon>
        <taxon>Ecdysozoa</taxon>
        <taxon>Arthropoda</taxon>
        <taxon>Chelicerata</taxon>
        <taxon>Arachnida</taxon>
        <taxon>Araneae</taxon>
        <taxon>Araneomorphae</taxon>
        <taxon>Entelegynae</taxon>
        <taxon>Araneoidea</taxon>
        <taxon>Araneidae</taxon>
        <taxon>Araneus</taxon>
    </lineage>
</organism>
<evidence type="ECO:0000313" key="1">
    <source>
        <dbReference type="EMBL" id="GBM19958.1"/>
    </source>
</evidence>
<comment type="caution">
    <text evidence="1">The sequence shown here is derived from an EMBL/GenBank/DDBJ whole genome shotgun (WGS) entry which is preliminary data.</text>
</comment>
<keyword evidence="2" id="KW-1185">Reference proteome</keyword>
<gene>
    <name evidence="1" type="ORF">AVEN_164899_1</name>
</gene>
<evidence type="ECO:0008006" key="3">
    <source>
        <dbReference type="Google" id="ProtNLM"/>
    </source>
</evidence>
<protein>
    <recommendedName>
        <fullName evidence="3">DUF4817 domain-containing protein</fullName>
    </recommendedName>
</protein>
<sequence length="86" mass="9980">MRLYSALNLLKREIPNTSVEMATVQQKARLERLCFHENKSIATVERRFRLEYQNGRSPIFKCLPTVVERKTEDGVALSDVTPVIWS</sequence>
<reference evidence="1 2" key="1">
    <citation type="journal article" date="2019" name="Sci. Rep.">
        <title>Orb-weaving spider Araneus ventricosus genome elucidates the spidroin gene catalogue.</title>
        <authorList>
            <person name="Kono N."/>
            <person name="Nakamura H."/>
            <person name="Ohtoshi R."/>
            <person name="Moran D.A.P."/>
            <person name="Shinohara A."/>
            <person name="Yoshida Y."/>
            <person name="Fujiwara M."/>
            <person name="Mori M."/>
            <person name="Tomita M."/>
            <person name="Arakawa K."/>
        </authorList>
    </citation>
    <scope>NUCLEOTIDE SEQUENCE [LARGE SCALE GENOMIC DNA]</scope>
</reference>
<dbReference type="AlphaFoldDB" id="A0A4Y2DVW7"/>
<name>A0A4Y2DVW7_ARAVE</name>
<evidence type="ECO:0000313" key="2">
    <source>
        <dbReference type="Proteomes" id="UP000499080"/>
    </source>
</evidence>